<dbReference type="Proteomes" id="UP000783686">
    <property type="component" value="Unassembled WGS sequence"/>
</dbReference>
<dbReference type="AlphaFoldDB" id="A0A811JRH4"/>
<feature type="compositionally biased region" description="Low complexity" evidence="2">
    <location>
        <begin position="153"/>
        <end position="181"/>
    </location>
</feature>
<evidence type="ECO:0000259" key="3">
    <source>
        <dbReference type="PROSITE" id="PS51522"/>
    </source>
</evidence>
<dbReference type="EMBL" id="CAJFDH010000001">
    <property type="protein sequence ID" value="CAD5205944.1"/>
    <property type="molecule type" value="Genomic_DNA"/>
</dbReference>
<keyword evidence="5" id="KW-1185">Reference proteome</keyword>
<evidence type="ECO:0000256" key="1">
    <source>
        <dbReference type="PROSITE-ProRule" id="PRU00855"/>
    </source>
</evidence>
<keyword evidence="1" id="KW-0862">Zinc</keyword>
<dbReference type="PROSITE" id="PS51522">
    <property type="entry name" value="ZF_NANOS"/>
    <property type="match status" value="1"/>
</dbReference>
<dbReference type="EMBL" id="CAJFCW020000001">
    <property type="protein sequence ID" value="CAG9079915.1"/>
    <property type="molecule type" value="Genomic_DNA"/>
</dbReference>
<evidence type="ECO:0000256" key="2">
    <source>
        <dbReference type="SAM" id="MobiDB-lite"/>
    </source>
</evidence>
<proteinExistence type="inferred from homology"/>
<dbReference type="GO" id="GO:0008270">
    <property type="term" value="F:zinc ion binding"/>
    <property type="evidence" value="ECO:0007669"/>
    <property type="project" value="UniProtKB-KW"/>
</dbReference>
<evidence type="ECO:0000313" key="4">
    <source>
        <dbReference type="EMBL" id="CAD5205944.1"/>
    </source>
</evidence>
<comment type="caution">
    <text evidence="4">The sequence shown here is derived from an EMBL/GenBank/DDBJ whole genome shotgun (WGS) entry which is preliminary data.</text>
</comment>
<sequence length="312" mass="34939">MNNQELPGYRLHRALPLNIQNVRDRTVSERITRIRQDVEFEERSKSFDDTGLDELNDIINHSFYLGEQTPTILKQHLRFGETTSEDSVFCFETISAPSDNRDWMTKLFSSPLPNRPKLLSRSGNNNMVASPKGLSSHPQSLFATIIVDPSAVTSGGTASTPSTDPTSTKSDSNSNLSNSSDSSKKPQNLFSASMPQRLASDDHSPCAYCISTNRSRKASTHSKYSCPVLAALKPCKTCGASGINNHTAMHCPERKTIRLRLKTRQPKVFTEKDLPSMMVFPLGYYNKPKWSAPIQNRARWFSLTNYKMSKRG</sequence>
<keyword evidence="1" id="KW-0694">RNA-binding</keyword>
<dbReference type="GO" id="GO:0003723">
    <property type="term" value="F:RNA binding"/>
    <property type="evidence" value="ECO:0007669"/>
    <property type="project" value="UniProtKB-UniRule"/>
</dbReference>
<organism evidence="4 5">
    <name type="scientific">Bursaphelenchus okinawaensis</name>
    <dbReference type="NCBI Taxonomy" id="465554"/>
    <lineage>
        <taxon>Eukaryota</taxon>
        <taxon>Metazoa</taxon>
        <taxon>Ecdysozoa</taxon>
        <taxon>Nematoda</taxon>
        <taxon>Chromadorea</taxon>
        <taxon>Rhabditida</taxon>
        <taxon>Tylenchina</taxon>
        <taxon>Tylenchomorpha</taxon>
        <taxon>Aphelenchoidea</taxon>
        <taxon>Aphelenchoididae</taxon>
        <taxon>Bursaphelenchus</taxon>
    </lineage>
</organism>
<reference evidence="4" key="1">
    <citation type="submission" date="2020-09" db="EMBL/GenBank/DDBJ databases">
        <authorList>
            <person name="Kikuchi T."/>
        </authorList>
    </citation>
    <scope>NUCLEOTIDE SEQUENCE</scope>
    <source>
        <strain evidence="4">SH1</strain>
    </source>
</reference>
<feature type="region of interest" description="Disordered" evidence="2">
    <location>
        <begin position="114"/>
        <end position="134"/>
    </location>
</feature>
<name>A0A811JRH4_9BILA</name>
<gene>
    <name evidence="4" type="ORF">BOKJ2_LOCUS628</name>
</gene>
<comment type="similarity">
    <text evidence="1">Belongs to the nanos family.</text>
</comment>
<dbReference type="InterPro" id="IPR038129">
    <property type="entry name" value="Nanos_sf"/>
</dbReference>
<evidence type="ECO:0000313" key="5">
    <source>
        <dbReference type="Proteomes" id="UP000614601"/>
    </source>
</evidence>
<feature type="domain" description="Nanos-type" evidence="3">
    <location>
        <begin position="205"/>
        <end position="253"/>
    </location>
</feature>
<feature type="region of interest" description="Disordered" evidence="2">
    <location>
        <begin position="153"/>
        <end position="188"/>
    </location>
</feature>
<keyword evidence="1" id="KW-0863">Zinc-finger</keyword>
<dbReference type="Gene3D" id="4.10.60.30">
    <property type="entry name" value="Nanos, RNA-binding domain"/>
    <property type="match status" value="1"/>
</dbReference>
<dbReference type="OrthoDB" id="5875747at2759"/>
<keyword evidence="1" id="KW-0479">Metal-binding</keyword>
<protein>
    <recommendedName>
        <fullName evidence="3">Nanos-type domain-containing protein</fullName>
    </recommendedName>
</protein>
<dbReference type="GO" id="GO:0006417">
    <property type="term" value="P:regulation of translation"/>
    <property type="evidence" value="ECO:0007669"/>
    <property type="project" value="UniProtKB-UniRule"/>
</dbReference>
<dbReference type="Proteomes" id="UP000614601">
    <property type="component" value="Unassembled WGS sequence"/>
</dbReference>
<keyword evidence="1" id="KW-0810">Translation regulation</keyword>
<accession>A0A811JRH4</accession>
<dbReference type="InterPro" id="IPR024161">
    <property type="entry name" value="Znf_nanos-typ"/>
</dbReference>